<keyword evidence="4" id="KW-1185">Reference proteome</keyword>
<evidence type="ECO:0000313" key="4">
    <source>
        <dbReference type="Proteomes" id="UP000199451"/>
    </source>
</evidence>
<sequence>MQVSQHRLRRDIEANAEYGGLAVDEGNGRTVLAGTEADRQAREYFCERLRDAGLSVHVDAVGNVVGRWDPESADSDAAPVAAGSHLDSVPEGGIFDGPLGVYAALESVRAMQDAGVEPVRPVEVVNLTEEEGQRFGGGLLGSAVAAGDTTVDEALALEDGEGISLGEALEDIGFRGEGAVDASEWDAWLELHIEQSERLEDADVPAGVVTTITGLTRCEVEFIGEANHAGSTLMGDRSDALAAASEFVLDVEAIANDVVASDSETAVATVGKLDVGPNAPNVISGRTELTIDIRDVERDSVETIVDHARTSLDLIASERDVETTFERPWGREPVPMSDRCRDAMHAAGDEAGIETMDLHSGAAHDTMNIASVTDAGLLFAPSRGGISHNPLEWTDWEDCAAAADVLAGALADLATE</sequence>
<dbReference type="InterPro" id="IPR036264">
    <property type="entry name" value="Bact_exopeptidase_dim_dom"/>
</dbReference>
<dbReference type="PIRSF" id="PIRSF001235">
    <property type="entry name" value="Amidase_carbamoylase"/>
    <property type="match status" value="1"/>
</dbReference>
<dbReference type="PANTHER" id="PTHR32494:SF5">
    <property type="entry name" value="ALLANTOATE AMIDOHYDROLASE"/>
    <property type="match status" value="1"/>
</dbReference>
<dbReference type="PANTHER" id="PTHR32494">
    <property type="entry name" value="ALLANTOATE DEIMINASE-RELATED"/>
    <property type="match status" value="1"/>
</dbReference>
<evidence type="ECO:0000259" key="2">
    <source>
        <dbReference type="Pfam" id="PF07687"/>
    </source>
</evidence>
<accession>A0A1H0AC08</accession>
<dbReference type="Proteomes" id="UP000199451">
    <property type="component" value="Unassembled WGS sequence"/>
</dbReference>
<keyword evidence="1 3" id="KW-0378">Hydrolase</keyword>
<dbReference type="CDD" id="cd03884">
    <property type="entry name" value="M20_bAS"/>
    <property type="match status" value="1"/>
</dbReference>
<dbReference type="OrthoDB" id="35906at2157"/>
<dbReference type="RefSeq" id="WP_089700284.1">
    <property type="nucleotide sequence ID" value="NZ_FNHL01000010.1"/>
</dbReference>
<protein>
    <submittedName>
        <fullName evidence="3">N-carbamoyl-L-amino-acid hydrolase</fullName>
    </submittedName>
</protein>
<dbReference type="InterPro" id="IPR002933">
    <property type="entry name" value="Peptidase_M20"/>
</dbReference>
<dbReference type="GO" id="GO:0016813">
    <property type="term" value="F:hydrolase activity, acting on carbon-nitrogen (but not peptide) bonds, in linear amidines"/>
    <property type="evidence" value="ECO:0007669"/>
    <property type="project" value="InterPro"/>
</dbReference>
<dbReference type="AlphaFoldDB" id="A0A1H0AC08"/>
<organism evidence="3 4">
    <name type="scientific">Halogranum gelatinilyticum</name>
    <dbReference type="NCBI Taxonomy" id="660521"/>
    <lineage>
        <taxon>Archaea</taxon>
        <taxon>Methanobacteriati</taxon>
        <taxon>Methanobacteriota</taxon>
        <taxon>Stenosarchaea group</taxon>
        <taxon>Halobacteria</taxon>
        <taxon>Halobacteriales</taxon>
        <taxon>Haloferacaceae</taxon>
    </lineage>
</organism>
<dbReference type="Pfam" id="PF01546">
    <property type="entry name" value="Peptidase_M20"/>
    <property type="match status" value="1"/>
</dbReference>
<dbReference type="STRING" id="660521.SAMN04487949_0021"/>
<dbReference type="SUPFAM" id="SSF53187">
    <property type="entry name" value="Zn-dependent exopeptidases"/>
    <property type="match status" value="1"/>
</dbReference>
<dbReference type="NCBIfam" id="NF006771">
    <property type="entry name" value="PRK09290.1-5"/>
    <property type="match status" value="1"/>
</dbReference>
<dbReference type="Gene3D" id="3.40.630.10">
    <property type="entry name" value="Zn peptidases"/>
    <property type="match status" value="1"/>
</dbReference>
<dbReference type="InterPro" id="IPR010158">
    <property type="entry name" value="Amidase_Cbmase"/>
</dbReference>
<feature type="domain" description="Peptidase M20 dimerisation" evidence="2">
    <location>
        <begin position="213"/>
        <end position="312"/>
    </location>
</feature>
<reference evidence="4" key="1">
    <citation type="submission" date="2016-10" db="EMBL/GenBank/DDBJ databases">
        <authorList>
            <person name="Varghese N."/>
            <person name="Submissions S."/>
        </authorList>
    </citation>
    <scope>NUCLEOTIDE SEQUENCE [LARGE SCALE GENOMIC DNA]</scope>
    <source>
        <strain evidence="4">CGMCC 1.10119</strain>
    </source>
</reference>
<proteinExistence type="predicted"/>
<dbReference type="EMBL" id="FNHL01000010">
    <property type="protein sequence ID" value="SDN31172.1"/>
    <property type="molecule type" value="Genomic_DNA"/>
</dbReference>
<evidence type="ECO:0000256" key="1">
    <source>
        <dbReference type="ARBA" id="ARBA00022801"/>
    </source>
</evidence>
<dbReference type="SUPFAM" id="SSF55031">
    <property type="entry name" value="Bacterial exopeptidase dimerisation domain"/>
    <property type="match status" value="1"/>
</dbReference>
<dbReference type="NCBIfam" id="TIGR01879">
    <property type="entry name" value="hydantase"/>
    <property type="match status" value="1"/>
</dbReference>
<evidence type="ECO:0000313" key="3">
    <source>
        <dbReference type="EMBL" id="SDN31172.1"/>
    </source>
</evidence>
<dbReference type="Gene3D" id="3.30.70.360">
    <property type="match status" value="1"/>
</dbReference>
<dbReference type="InterPro" id="IPR011650">
    <property type="entry name" value="Peptidase_M20_dimer"/>
</dbReference>
<gene>
    <name evidence="3" type="ORF">SAMN04487949_0021</name>
</gene>
<name>A0A1H0AC08_9EURY</name>
<dbReference type="Pfam" id="PF07687">
    <property type="entry name" value="M20_dimer"/>
    <property type="match status" value="1"/>
</dbReference>